<evidence type="ECO:0000313" key="10">
    <source>
        <dbReference type="EMBL" id="MFD1891575.1"/>
    </source>
</evidence>
<evidence type="ECO:0000256" key="1">
    <source>
        <dbReference type="ARBA" id="ARBA00001231"/>
    </source>
</evidence>
<dbReference type="InterPro" id="IPR006311">
    <property type="entry name" value="TAT_signal"/>
</dbReference>
<dbReference type="Pfam" id="PF00933">
    <property type="entry name" value="Glyco_hydro_3"/>
    <property type="match status" value="1"/>
</dbReference>
<dbReference type="InterPro" id="IPR002772">
    <property type="entry name" value="Glyco_hydro_3_C"/>
</dbReference>
<comment type="similarity">
    <text evidence="2 6">Belongs to the glycosyl hydrolase 3 family.</text>
</comment>
<dbReference type="InterPro" id="IPR001764">
    <property type="entry name" value="Glyco_hydro_3_N"/>
</dbReference>
<feature type="chain" id="PRO_5046087143" description="beta-N-acetylhexosaminidase" evidence="7">
    <location>
        <begin position="25"/>
        <end position="610"/>
    </location>
</feature>
<dbReference type="EMBL" id="JBHUFZ010000036">
    <property type="protein sequence ID" value="MFD1891575.1"/>
    <property type="molecule type" value="Genomic_DNA"/>
</dbReference>
<dbReference type="Gene3D" id="3.20.20.300">
    <property type="entry name" value="Glycoside hydrolase, family 3, N-terminal domain"/>
    <property type="match status" value="1"/>
</dbReference>
<protein>
    <recommendedName>
        <fullName evidence="3">beta-N-acetylhexosaminidase</fullName>
        <ecNumber evidence="3">3.2.1.52</ecNumber>
    </recommendedName>
</protein>
<evidence type="ECO:0000256" key="3">
    <source>
        <dbReference type="ARBA" id="ARBA00012663"/>
    </source>
</evidence>
<dbReference type="RefSeq" id="WP_343876078.1">
    <property type="nucleotide sequence ID" value="NZ_BAAAIX010000037.1"/>
</dbReference>
<dbReference type="InterPro" id="IPR017853">
    <property type="entry name" value="GH"/>
</dbReference>
<dbReference type="PRINTS" id="PR00133">
    <property type="entry name" value="GLHYDRLASE3"/>
</dbReference>
<comment type="caution">
    <text evidence="10">The sequence shown here is derived from an EMBL/GenBank/DDBJ whole genome shotgun (WGS) entry which is preliminary data.</text>
</comment>
<evidence type="ECO:0000256" key="6">
    <source>
        <dbReference type="RuleBase" id="RU361161"/>
    </source>
</evidence>
<comment type="catalytic activity">
    <reaction evidence="1">
        <text>Hydrolysis of terminal non-reducing N-acetyl-D-hexosamine residues in N-acetyl-beta-D-hexosaminides.</text>
        <dbReference type="EC" id="3.2.1.52"/>
    </reaction>
</comment>
<proteinExistence type="inferred from homology"/>
<dbReference type="SUPFAM" id="SSF52279">
    <property type="entry name" value="Beta-D-glucan exohydrolase, C-terminal domain"/>
    <property type="match status" value="1"/>
</dbReference>
<feature type="signal peptide" evidence="7">
    <location>
        <begin position="1"/>
        <end position="24"/>
    </location>
</feature>
<dbReference type="GO" id="GO:0016798">
    <property type="term" value="F:hydrolase activity, acting on glycosyl bonds"/>
    <property type="evidence" value="ECO:0007669"/>
    <property type="project" value="UniProtKB-KW"/>
</dbReference>
<dbReference type="Proteomes" id="UP001597326">
    <property type="component" value="Unassembled WGS sequence"/>
</dbReference>
<organism evidence="10 11">
    <name type="scientific">Luteococcus peritonei</name>
    <dbReference type="NCBI Taxonomy" id="88874"/>
    <lineage>
        <taxon>Bacteria</taxon>
        <taxon>Bacillati</taxon>
        <taxon>Actinomycetota</taxon>
        <taxon>Actinomycetes</taxon>
        <taxon>Propionibacteriales</taxon>
        <taxon>Propionibacteriaceae</taxon>
        <taxon>Luteococcus</taxon>
    </lineage>
</organism>
<evidence type="ECO:0000259" key="8">
    <source>
        <dbReference type="Pfam" id="PF00933"/>
    </source>
</evidence>
<dbReference type="InterPro" id="IPR036962">
    <property type="entry name" value="Glyco_hydro_3_N_sf"/>
</dbReference>
<evidence type="ECO:0000256" key="7">
    <source>
        <dbReference type="SAM" id="SignalP"/>
    </source>
</evidence>
<keyword evidence="11" id="KW-1185">Reference proteome</keyword>
<dbReference type="PANTHER" id="PTHR30480:SF13">
    <property type="entry name" value="BETA-HEXOSAMINIDASE"/>
    <property type="match status" value="1"/>
</dbReference>
<evidence type="ECO:0000259" key="9">
    <source>
        <dbReference type="Pfam" id="PF01915"/>
    </source>
</evidence>
<dbReference type="Pfam" id="PF01915">
    <property type="entry name" value="Glyco_hydro_3_C"/>
    <property type="match status" value="1"/>
</dbReference>
<dbReference type="Gene3D" id="3.40.50.1700">
    <property type="entry name" value="Glycoside hydrolase family 3 C-terminal domain"/>
    <property type="match status" value="1"/>
</dbReference>
<name>A0ABW4RZM2_9ACTN</name>
<evidence type="ECO:0000256" key="4">
    <source>
        <dbReference type="ARBA" id="ARBA00022801"/>
    </source>
</evidence>
<dbReference type="InterPro" id="IPR019800">
    <property type="entry name" value="Glyco_hydro_3_AS"/>
</dbReference>
<keyword evidence="4 6" id="KW-0378">Hydrolase</keyword>
<dbReference type="SUPFAM" id="SSF51445">
    <property type="entry name" value="(Trans)glycosidases"/>
    <property type="match status" value="1"/>
</dbReference>
<dbReference type="InterPro" id="IPR050226">
    <property type="entry name" value="NagZ_Beta-hexosaminidase"/>
</dbReference>
<accession>A0ABW4RZM2</accession>
<dbReference type="PROSITE" id="PS00775">
    <property type="entry name" value="GLYCOSYL_HYDROL_F3"/>
    <property type="match status" value="1"/>
</dbReference>
<dbReference type="EC" id="3.2.1.52" evidence="3"/>
<sequence>MSQDFQINRRHLLAGLGVAAAANACPGAASPALAEPRPRPGEVAIPGASAADRAWARRMLRGMSLEQKVGQVFNSYVHGASATTVTEAEAAQNLALYGVRTPAEVVQKYHLGGVIYFAWSNNVANPTQIAELSNGLQRAVLADGRGIPLTISTDQEQGLVTRIGAPATLFPGAMALGATGSDVDARKAGRVTGEELRAMGITMDFAPVADVNVNPANPVIGVRSSGSDPQLVAAVVAAQVEGLQSAKGVSATAKHFPGHGDTATDSHLGLPVITHSREQWEATDLPPFRAAIEAGIDAIMTAHLLVPALDDSGDPATLSPRIITGVLREELGFTGLVVTDGLAMAGVREKYGDDEVAVRALLAGDDMLLQSPDLPKAWNAVLAAVRSGRLPMARLDEAVLRNLQLKAKRGVVKRPLVEVGALGRLVGTARNQRIAEAVANDSTTLLRNQDVLPVRAKGLDVVVCGWSSGTTTLEVVAAELARHKARPVTVATGAAPGHAQIDAAVAAAAKADLVVVTTYNVTATSAQRTLVQALLATDTPVVVIAVRNPHDIAQFPEVDAYLASYSFVPVALQAAVRSIVGSNIPSGRLPVAIPAASGGELYPVGAGIGY</sequence>
<keyword evidence="5 6" id="KW-0326">Glycosidase</keyword>
<keyword evidence="7" id="KW-0732">Signal</keyword>
<dbReference type="PANTHER" id="PTHR30480">
    <property type="entry name" value="BETA-HEXOSAMINIDASE-RELATED"/>
    <property type="match status" value="1"/>
</dbReference>
<evidence type="ECO:0000313" key="11">
    <source>
        <dbReference type="Proteomes" id="UP001597326"/>
    </source>
</evidence>
<dbReference type="PROSITE" id="PS51318">
    <property type="entry name" value="TAT"/>
    <property type="match status" value="1"/>
</dbReference>
<reference evidence="11" key="1">
    <citation type="journal article" date="2019" name="Int. J. Syst. Evol. Microbiol.">
        <title>The Global Catalogue of Microorganisms (GCM) 10K type strain sequencing project: providing services to taxonomists for standard genome sequencing and annotation.</title>
        <authorList>
            <consortium name="The Broad Institute Genomics Platform"/>
            <consortium name="The Broad Institute Genome Sequencing Center for Infectious Disease"/>
            <person name="Wu L."/>
            <person name="Ma J."/>
        </authorList>
    </citation>
    <scope>NUCLEOTIDE SEQUENCE [LARGE SCALE GENOMIC DNA]</scope>
    <source>
        <strain evidence="11">CAIM 431</strain>
    </source>
</reference>
<dbReference type="InterPro" id="IPR036881">
    <property type="entry name" value="Glyco_hydro_3_C_sf"/>
</dbReference>
<gene>
    <name evidence="10" type="ORF">ACFSCS_15490</name>
</gene>
<feature type="domain" description="Glycoside hydrolase family 3 N-terminal" evidence="8">
    <location>
        <begin position="100"/>
        <end position="403"/>
    </location>
</feature>
<evidence type="ECO:0000256" key="2">
    <source>
        <dbReference type="ARBA" id="ARBA00005336"/>
    </source>
</evidence>
<feature type="domain" description="Glycoside hydrolase family 3 C-terminal" evidence="9">
    <location>
        <begin position="444"/>
        <end position="610"/>
    </location>
</feature>
<evidence type="ECO:0000256" key="5">
    <source>
        <dbReference type="ARBA" id="ARBA00023295"/>
    </source>
</evidence>